<name>A0A265N9I9_9BACI</name>
<protein>
    <recommendedName>
        <fullName evidence="3">HEPN domain-containing protein</fullName>
    </recommendedName>
</protein>
<accession>A0A265N9I9</accession>
<dbReference type="OrthoDB" id="2970168at2"/>
<dbReference type="Proteomes" id="UP000216498">
    <property type="component" value="Unassembled WGS sequence"/>
</dbReference>
<dbReference type="RefSeq" id="WP_094885759.1">
    <property type="nucleotide sequence ID" value="NZ_NPMS01000004.1"/>
</dbReference>
<reference evidence="1 2" key="1">
    <citation type="submission" date="2017-08" db="EMBL/GenBank/DDBJ databases">
        <title>Virgibacillus indicus sp. nov. and Virgibacillus profoundi sp. nov, two moderately halophilic bacteria isolated from marine sediment by using the Microfluidic Streak Plate.</title>
        <authorList>
            <person name="Xu B."/>
            <person name="Hu B."/>
            <person name="Wang J."/>
            <person name="Zhu Y."/>
            <person name="Huang L."/>
            <person name="Du W."/>
            <person name="Huang Y."/>
        </authorList>
    </citation>
    <scope>NUCLEOTIDE SEQUENCE [LARGE SCALE GENOMIC DNA]</scope>
    <source>
        <strain evidence="1 2">IO3-P2-C2</strain>
    </source>
</reference>
<organism evidence="1 2">
    <name type="scientific">Virgibacillus indicus</name>
    <dbReference type="NCBI Taxonomy" id="2024554"/>
    <lineage>
        <taxon>Bacteria</taxon>
        <taxon>Bacillati</taxon>
        <taxon>Bacillota</taxon>
        <taxon>Bacilli</taxon>
        <taxon>Bacillales</taxon>
        <taxon>Bacillaceae</taxon>
        <taxon>Virgibacillus</taxon>
    </lineage>
</organism>
<sequence>MTSSMKRFEQKKWDLYDTNLGQALESVEKGDLQCAFECFKRVAWVLHSLSKYQPPIEKEQEVEMKQYINFHL</sequence>
<keyword evidence="2" id="KW-1185">Reference proteome</keyword>
<gene>
    <name evidence="1" type="ORF">CIL03_10285</name>
</gene>
<comment type="caution">
    <text evidence="1">The sequence shown here is derived from an EMBL/GenBank/DDBJ whole genome shotgun (WGS) entry which is preliminary data.</text>
</comment>
<proteinExistence type="predicted"/>
<dbReference type="EMBL" id="NPMS01000004">
    <property type="protein sequence ID" value="OZU88668.1"/>
    <property type="molecule type" value="Genomic_DNA"/>
</dbReference>
<evidence type="ECO:0000313" key="1">
    <source>
        <dbReference type="EMBL" id="OZU88668.1"/>
    </source>
</evidence>
<evidence type="ECO:0000313" key="2">
    <source>
        <dbReference type="Proteomes" id="UP000216498"/>
    </source>
</evidence>
<evidence type="ECO:0008006" key="3">
    <source>
        <dbReference type="Google" id="ProtNLM"/>
    </source>
</evidence>
<dbReference type="AlphaFoldDB" id="A0A265N9I9"/>